<evidence type="ECO:0000313" key="2">
    <source>
        <dbReference type="Proteomes" id="UP000305848"/>
    </source>
</evidence>
<proteinExistence type="predicted"/>
<reference evidence="1 2" key="1">
    <citation type="submission" date="2019-05" db="EMBL/GenBank/DDBJ databases">
        <title>Panacibacter sp. strain 17mud1-8 Genome sequencing and assembly.</title>
        <authorList>
            <person name="Chhetri G."/>
        </authorList>
    </citation>
    <scope>NUCLEOTIDE SEQUENCE [LARGE SCALE GENOMIC DNA]</scope>
    <source>
        <strain evidence="1 2">17mud1-8</strain>
    </source>
</reference>
<dbReference type="Proteomes" id="UP000305848">
    <property type="component" value="Unassembled WGS sequence"/>
</dbReference>
<dbReference type="RefSeq" id="WP_137259926.1">
    <property type="nucleotide sequence ID" value="NZ_SZQL01000001.1"/>
</dbReference>
<dbReference type="AlphaFoldDB" id="A0A4U3LC89"/>
<protein>
    <submittedName>
        <fullName evidence="1">Uncharacterized protein</fullName>
    </submittedName>
</protein>
<evidence type="ECO:0000313" key="1">
    <source>
        <dbReference type="EMBL" id="TKK71686.1"/>
    </source>
</evidence>
<comment type="caution">
    <text evidence="1">The sequence shown here is derived from an EMBL/GenBank/DDBJ whole genome shotgun (WGS) entry which is preliminary data.</text>
</comment>
<gene>
    <name evidence="1" type="ORF">FC093_01285</name>
</gene>
<name>A0A4U3LC89_9BACT</name>
<accession>A0A4U3LC89</accession>
<organism evidence="1 2">
    <name type="scientific">Ilyomonas limi</name>
    <dbReference type="NCBI Taxonomy" id="2575867"/>
    <lineage>
        <taxon>Bacteria</taxon>
        <taxon>Pseudomonadati</taxon>
        <taxon>Bacteroidota</taxon>
        <taxon>Chitinophagia</taxon>
        <taxon>Chitinophagales</taxon>
        <taxon>Chitinophagaceae</taxon>
        <taxon>Ilyomonas</taxon>
    </lineage>
</organism>
<dbReference type="OrthoDB" id="669644at2"/>
<sequence>MHGKNRIAFDYNGKQITFGNNIYSWDFSEPEVLLYEVTGNDFRYDNEFERTFWPDGENYRET</sequence>
<dbReference type="EMBL" id="SZQL01000001">
    <property type="protein sequence ID" value="TKK71686.1"/>
    <property type="molecule type" value="Genomic_DNA"/>
</dbReference>
<keyword evidence="2" id="KW-1185">Reference proteome</keyword>